<sequence>MNKNTFKHMMLPVSWSTVSVSPEDTQNATDFFLGLHFEYRLDEGEKLPSAKDIIVTLDISTAKIMIENLQTWLTYIESGTYTPFGMVNH</sequence>
<protein>
    <submittedName>
        <fullName evidence="1">Uncharacterized protein</fullName>
    </submittedName>
</protein>
<evidence type="ECO:0000313" key="1">
    <source>
        <dbReference type="EMBL" id="ORJ24144.1"/>
    </source>
</evidence>
<name>A0A1X0WBK3_9GAMM</name>
<dbReference type="RefSeq" id="WP_017492865.1">
    <property type="nucleotide sequence ID" value="NZ_CAUQAZ010000048.1"/>
</dbReference>
<proteinExistence type="predicted"/>
<dbReference type="AlphaFoldDB" id="A0A1X0WBK3"/>
<gene>
    <name evidence="1" type="ORF">BS640_17720</name>
</gene>
<dbReference type="EMBL" id="MRWE01000034">
    <property type="protein sequence ID" value="ORJ24144.1"/>
    <property type="molecule type" value="Genomic_DNA"/>
</dbReference>
<organism evidence="1 2">
    <name type="scientific">Rouxiella badensis</name>
    <dbReference type="NCBI Taxonomy" id="1646377"/>
    <lineage>
        <taxon>Bacteria</taxon>
        <taxon>Pseudomonadati</taxon>
        <taxon>Pseudomonadota</taxon>
        <taxon>Gammaproteobacteria</taxon>
        <taxon>Enterobacterales</taxon>
        <taxon>Yersiniaceae</taxon>
        <taxon>Rouxiella</taxon>
    </lineage>
</organism>
<dbReference type="GeneID" id="93566231"/>
<comment type="caution">
    <text evidence="1">The sequence shown here is derived from an EMBL/GenBank/DDBJ whole genome shotgun (WGS) entry which is preliminary data.</text>
</comment>
<dbReference type="Proteomes" id="UP000192536">
    <property type="component" value="Unassembled WGS sequence"/>
</dbReference>
<accession>A0A1X0WBK3</accession>
<keyword evidence="2" id="KW-1185">Reference proteome</keyword>
<evidence type="ECO:0000313" key="2">
    <source>
        <dbReference type="Proteomes" id="UP000192536"/>
    </source>
</evidence>
<reference evidence="1 2" key="1">
    <citation type="journal article" date="2017" name="Int. J. Syst. Evol. Microbiol.">
        <title>Rouxiella badensis sp. nov. and Rouxiella silvae sp. nov. isolated from peat bog soil in Germany and emendation of the genus description.</title>
        <authorList>
            <person name="Le Fleche-Mateos A."/>
            <person name="Kugler J.H."/>
            <person name="Hansen S.H."/>
            <person name="Syldatk C."/>
            <person name="Hausmann R."/>
            <person name="Lomprez F."/>
            <person name="Vandenbogaert M."/>
            <person name="Manuguerra J.C."/>
            <person name="Grimont P.A."/>
        </authorList>
    </citation>
    <scope>NUCLEOTIDE SEQUENCE [LARGE SCALE GENOMIC DNA]</scope>
    <source>
        <strain evidence="1 2">DSM 100043</strain>
    </source>
</reference>